<sequence length="499" mass="55643">GRLTHGKMEPMLIALCAVVGALFIMIGGVIIAYCCCTNRNKEQSAQAQSPHTMQTDEPSGPTFGMPTSGSLTSVQVSGYGGRATPAGYGSRSTSAEKIAVESSPTLHQPYTPKDQLRPVRISIEKVQSVIKTKTRSSYGEESGGRLKMKHFKHVGNHKRFTRLPEGPLVHNYSMVARNNTPVPKILVKEIKGEIVSYPADLTVPLSVITSTRKKAEMLEKYYRLGTMSQDNPEVNRRRRDMGKIPEPLPLEGIHENLKNMVKTSPLLDIKPHLAKMPSKRDDTIRHYILNTQSASRMAVRFRCTSGRYVSIPSHEIIEPTSRLQVVIVANSDMEEQPEKPEVVYYEYIQVPEAAMDAEQEFMKRPVIGRITLRLFPNSLNLSPNTFYPFARLCTNAYKATLTNSGNSPCKFWWPEDRGEVIVNPQNGYIKPQSSVQFTFSLKKPVASYAIVAEMKYSLTDKPNAVGSMTARFETADFKRLIQLSTKALSACDTAEDPGH</sequence>
<organism evidence="3 4">
    <name type="scientific">Pristionchus entomophagus</name>
    <dbReference type="NCBI Taxonomy" id="358040"/>
    <lineage>
        <taxon>Eukaryota</taxon>
        <taxon>Metazoa</taxon>
        <taxon>Ecdysozoa</taxon>
        <taxon>Nematoda</taxon>
        <taxon>Chromadorea</taxon>
        <taxon>Rhabditida</taxon>
        <taxon>Rhabditina</taxon>
        <taxon>Diplogasteromorpha</taxon>
        <taxon>Diplogasteroidea</taxon>
        <taxon>Neodiplogasteridae</taxon>
        <taxon>Pristionchus</taxon>
    </lineage>
</organism>
<keyword evidence="2" id="KW-1133">Transmembrane helix</keyword>
<dbReference type="Gene3D" id="2.60.40.10">
    <property type="entry name" value="Immunoglobulins"/>
    <property type="match status" value="2"/>
</dbReference>
<dbReference type="EMBL" id="BTSX01000005">
    <property type="protein sequence ID" value="GMT01326.1"/>
    <property type="molecule type" value="Genomic_DNA"/>
</dbReference>
<comment type="caution">
    <text evidence="3">The sequence shown here is derived from an EMBL/GenBank/DDBJ whole genome shotgun (WGS) entry which is preliminary data.</text>
</comment>
<accession>A0AAV5U4C3</accession>
<evidence type="ECO:0008006" key="5">
    <source>
        <dbReference type="Google" id="ProtNLM"/>
    </source>
</evidence>
<feature type="region of interest" description="Disordered" evidence="1">
    <location>
        <begin position="82"/>
        <end position="114"/>
    </location>
</feature>
<keyword evidence="4" id="KW-1185">Reference proteome</keyword>
<evidence type="ECO:0000313" key="4">
    <source>
        <dbReference type="Proteomes" id="UP001432027"/>
    </source>
</evidence>
<protein>
    <recommendedName>
        <fullName evidence="5">MSP domain-containing protein</fullName>
    </recommendedName>
</protein>
<dbReference type="AlphaFoldDB" id="A0AAV5U4C3"/>
<feature type="transmembrane region" description="Helical" evidence="2">
    <location>
        <begin position="12"/>
        <end position="33"/>
    </location>
</feature>
<feature type="non-terminal residue" evidence="3">
    <location>
        <position position="1"/>
    </location>
</feature>
<keyword evidence="2" id="KW-0812">Transmembrane</keyword>
<feature type="region of interest" description="Disordered" evidence="1">
    <location>
        <begin position="44"/>
        <end position="68"/>
    </location>
</feature>
<reference evidence="3" key="1">
    <citation type="submission" date="2023-10" db="EMBL/GenBank/DDBJ databases">
        <title>Genome assembly of Pristionchus species.</title>
        <authorList>
            <person name="Yoshida K."/>
            <person name="Sommer R.J."/>
        </authorList>
    </citation>
    <scope>NUCLEOTIDE SEQUENCE</scope>
    <source>
        <strain evidence="3">RS0144</strain>
    </source>
</reference>
<keyword evidence="2" id="KW-0472">Membrane</keyword>
<dbReference type="Proteomes" id="UP001432027">
    <property type="component" value="Unassembled WGS sequence"/>
</dbReference>
<evidence type="ECO:0000256" key="2">
    <source>
        <dbReference type="SAM" id="Phobius"/>
    </source>
</evidence>
<proteinExistence type="predicted"/>
<dbReference type="InterPro" id="IPR013783">
    <property type="entry name" value="Ig-like_fold"/>
</dbReference>
<name>A0AAV5U4C3_9BILA</name>
<evidence type="ECO:0000256" key="1">
    <source>
        <dbReference type="SAM" id="MobiDB-lite"/>
    </source>
</evidence>
<gene>
    <name evidence="3" type="ORF">PENTCL1PPCAC_23500</name>
</gene>
<evidence type="ECO:0000313" key="3">
    <source>
        <dbReference type="EMBL" id="GMT01326.1"/>
    </source>
</evidence>
<feature type="compositionally biased region" description="Polar residues" evidence="1">
    <location>
        <begin position="44"/>
        <end position="57"/>
    </location>
</feature>